<sequence length="93" mass="9989">MGYHDATFDPTGAGRASGYRDAAAAARLRRRDYGRAAFATAVDDGLMPDEVRGILAGRRIVDAFPVRRGESPPAYAGRAVAEMMVAYLAHEAF</sequence>
<evidence type="ECO:0000313" key="1">
    <source>
        <dbReference type="EMBL" id="GJD44527.1"/>
    </source>
</evidence>
<reference evidence="1 2" key="1">
    <citation type="journal article" date="2021" name="Front. Microbiol.">
        <title>Comprehensive Comparative Genomics and Phenotyping of Methylobacterium Species.</title>
        <authorList>
            <person name="Alessa O."/>
            <person name="Ogura Y."/>
            <person name="Fujitani Y."/>
            <person name="Takami H."/>
            <person name="Hayashi T."/>
            <person name="Sahin N."/>
            <person name="Tani A."/>
        </authorList>
    </citation>
    <scope>NUCLEOTIDE SEQUENCE [LARGE SCALE GENOMIC DNA]</scope>
    <source>
        <strain evidence="1 2">DSM 23679</strain>
    </source>
</reference>
<dbReference type="RefSeq" id="WP_147753141.1">
    <property type="nucleotide sequence ID" value="NZ_BPQG01000034.1"/>
</dbReference>
<protein>
    <submittedName>
        <fullName evidence="1">Uncharacterized protein</fullName>
    </submittedName>
</protein>
<evidence type="ECO:0000313" key="2">
    <source>
        <dbReference type="Proteomes" id="UP001055117"/>
    </source>
</evidence>
<gene>
    <name evidence="1" type="ORF">AFCDBAGC_2394</name>
</gene>
<name>A0ABQ4QI68_9HYPH</name>
<proteinExistence type="predicted"/>
<organism evidence="1 2">
    <name type="scientific">Methylobacterium cerastii</name>
    <dbReference type="NCBI Taxonomy" id="932741"/>
    <lineage>
        <taxon>Bacteria</taxon>
        <taxon>Pseudomonadati</taxon>
        <taxon>Pseudomonadota</taxon>
        <taxon>Alphaproteobacteria</taxon>
        <taxon>Hyphomicrobiales</taxon>
        <taxon>Methylobacteriaceae</taxon>
        <taxon>Methylobacterium</taxon>
    </lineage>
</organism>
<dbReference type="Proteomes" id="UP001055117">
    <property type="component" value="Unassembled WGS sequence"/>
</dbReference>
<keyword evidence="2" id="KW-1185">Reference proteome</keyword>
<dbReference type="EMBL" id="BPQG01000034">
    <property type="protein sequence ID" value="GJD44527.1"/>
    <property type="molecule type" value="Genomic_DNA"/>
</dbReference>
<accession>A0ABQ4QI68</accession>
<comment type="caution">
    <text evidence="1">The sequence shown here is derived from an EMBL/GenBank/DDBJ whole genome shotgun (WGS) entry which is preliminary data.</text>
</comment>